<dbReference type="Pfam" id="PF10523">
    <property type="entry name" value="BEN"/>
    <property type="match status" value="1"/>
</dbReference>
<evidence type="ECO:0000313" key="5">
    <source>
        <dbReference type="RefSeq" id="XP_022256635.1"/>
    </source>
</evidence>
<evidence type="ECO:0000259" key="2">
    <source>
        <dbReference type="PROSITE" id="PS51457"/>
    </source>
</evidence>
<evidence type="ECO:0000313" key="3">
    <source>
        <dbReference type="Proteomes" id="UP000694941"/>
    </source>
</evidence>
<dbReference type="PANTHER" id="PTHR28665">
    <property type="entry name" value="BEN DOMAIN-CONTAINING PROTEIN 3"/>
    <property type="match status" value="1"/>
</dbReference>
<feature type="compositionally biased region" description="Polar residues" evidence="1">
    <location>
        <begin position="274"/>
        <end position="311"/>
    </location>
</feature>
<evidence type="ECO:0000313" key="4">
    <source>
        <dbReference type="RefSeq" id="XP_022256634.1"/>
    </source>
</evidence>
<reference evidence="4 5" key="1">
    <citation type="submission" date="2025-05" db="UniProtKB">
        <authorList>
            <consortium name="RefSeq"/>
        </authorList>
    </citation>
    <scope>IDENTIFICATION</scope>
    <source>
        <tissue evidence="4 5">Muscle</tissue>
    </source>
</reference>
<dbReference type="SMART" id="SM01025">
    <property type="entry name" value="BEN"/>
    <property type="match status" value="1"/>
</dbReference>
<dbReference type="GeneID" id="106472319"/>
<keyword evidence="3" id="KW-1185">Reference proteome</keyword>
<dbReference type="InterPro" id="IPR033583">
    <property type="entry name" value="BEND3"/>
</dbReference>
<evidence type="ECO:0000256" key="1">
    <source>
        <dbReference type="SAM" id="MobiDB-lite"/>
    </source>
</evidence>
<proteinExistence type="predicted"/>
<dbReference type="PROSITE" id="PS51457">
    <property type="entry name" value="BEN"/>
    <property type="match status" value="1"/>
</dbReference>
<feature type="region of interest" description="Disordered" evidence="1">
    <location>
        <begin position="512"/>
        <end position="537"/>
    </location>
</feature>
<feature type="compositionally biased region" description="Basic and acidic residues" evidence="1">
    <location>
        <begin position="176"/>
        <end position="197"/>
    </location>
</feature>
<feature type="region of interest" description="Disordered" evidence="1">
    <location>
        <begin position="119"/>
        <end position="227"/>
    </location>
</feature>
<sequence>MFIYKTQEPTSRMTSTTSGSAVGLRVRMRTPAFVLVYFPQDKTTTIVPKRKVEGWITPGKKIEIRAGKDKFQGTVIAANDNNETLESHRVEFEKECFKGNKQVDEEAVKRFITKSGAIIEDPDSEPDSIKRRKVVSSSKHQGKRATSDRRDSEEKQEPSSTSSQINGTSEANGFSRKPDPKKRPLTEELVRWTEQEISHTGSRNEATSPLTVDYSKDDITPSNGIRENDHRNISLRIQPRKRHFRKYIPVRQQYQHLLSSSSLSKYPVRSYVAGSSQKSVKTNETVLKQNPVQSVENTTLSSQDKPTQPQRSYRRRRNLNSQDQHTSFQNLSSNSQVRSFTSSFSDASPYQVSNPLQSPGPSISVTPSMPQGSAAAAVHLHCSCGSQLGEVMQELKNIRGLLEIIRCDLKKQEKQSLLAVDVHPHCITDSPQFCTRGQRTMPPFSEPHHLVNEIQKQSLYVRNQFSDLPNLTIEEPLDLEKDDTLLNEPSDNEETVEVDRYQVQHIKENCDKSQKSHQLKKMGGTEDEEVRDQHSGALPEKQYELSEKELEEILANCNSPQHFAVFLMRKIFTETERLSGNVNGCGKPPLNPAKIKYIKHLIEKFYEFDKTDQSVWKMCVKAIDSANRNFRNRGEIIKRRAAKKAATKGGPKSI</sequence>
<dbReference type="Proteomes" id="UP000694941">
    <property type="component" value="Unplaced"/>
</dbReference>
<accession>A0ABM1TL78</accession>
<name>A0ABM1TL78_LIMPO</name>
<dbReference type="RefSeq" id="XP_022256634.1">
    <property type="nucleotide sequence ID" value="XM_022400926.1"/>
</dbReference>
<feature type="region of interest" description="Disordered" evidence="1">
    <location>
        <begin position="274"/>
        <end position="334"/>
    </location>
</feature>
<feature type="compositionally biased region" description="Basic and acidic residues" evidence="1">
    <location>
        <begin position="145"/>
        <end position="157"/>
    </location>
</feature>
<gene>
    <name evidence="4 5" type="primary">LOC106472319</name>
</gene>
<feature type="compositionally biased region" description="Polar residues" evidence="1">
    <location>
        <begin position="198"/>
        <end position="210"/>
    </location>
</feature>
<feature type="compositionally biased region" description="Polar residues" evidence="1">
    <location>
        <begin position="158"/>
        <end position="172"/>
    </location>
</feature>
<protein>
    <submittedName>
        <fullName evidence="4 5">Uncharacterized protein LOC106472319 isoform X1</fullName>
    </submittedName>
</protein>
<feature type="compositionally biased region" description="Polar residues" evidence="1">
    <location>
        <begin position="319"/>
        <end position="334"/>
    </location>
</feature>
<feature type="region of interest" description="Disordered" evidence="1">
    <location>
        <begin position="346"/>
        <end position="370"/>
    </location>
</feature>
<feature type="domain" description="BEN" evidence="2">
    <location>
        <begin position="539"/>
        <end position="644"/>
    </location>
</feature>
<dbReference type="PANTHER" id="PTHR28665:SF1">
    <property type="entry name" value="BEN DOMAIN-CONTAINING PROTEIN 3"/>
    <property type="match status" value="1"/>
</dbReference>
<dbReference type="InterPro" id="IPR018379">
    <property type="entry name" value="BEN_domain"/>
</dbReference>
<dbReference type="RefSeq" id="XP_022256635.1">
    <property type="nucleotide sequence ID" value="XM_022400927.1"/>
</dbReference>
<organism evidence="3 4">
    <name type="scientific">Limulus polyphemus</name>
    <name type="common">Atlantic horseshoe crab</name>
    <dbReference type="NCBI Taxonomy" id="6850"/>
    <lineage>
        <taxon>Eukaryota</taxon>
        <taxon>Metazoa</taxon>
        <taxon>Ecdysozoa</taxon>
        <taxon>Arthropoda</taxon>
        <taxon>Chelicerata</taxon>
        <taxon>Merostomata</taxon>
        <taxon>Xiphosura</taxon>
        <taxon>Limulidae</taxon>
        <taxon>Limulus</taxon>
    </lineage>
</organism>